<dbReference type="AlphaFoldDB" id="A0A0K9PTR9"/>
<dbReference type="PANTHER" id="PTHR12857">
    <property type="entry name" value="CXXC MOTIF CONTAINING ZINC BINDING PROTEIN"/>
    <property type="match status" value="1"/>
</dbReference>
<dbReference type="OrthoDB" id="10248838at2759"/>
<dbReference type="OMA" id="NECQEVT"/>
<dbReference type="InterPro" id="IPR008584">
    <property type="entry name" value="CXXC_Zn-binding_euk"/>
</dbReference>
<dbReference type="PANTHER" id="PTHR12857:SF0">
    <property type="entry name" value="CXXC MOTIF CONTAINING ZINC BINDING PROTEIN"/>
    <property type="match status" value="1"/>
</dbReference>
<dbReference type="SUPFAM" id="SSF141678">
    <property type="entry name" value="MAL13P1.257-like"/>
    <property type="match status" value="1"/>
</dbReference>
<gene>
    <name evidence="4" type="ORF">ZOSMA_166G00770</name>
</gene>
<dbReference type="GO" id="GO:0046872">
    <property type="term" value="F:metal ion binding"/>
    <property type="evidence" value="ECO:0007669"/>
    <property type="project" value="UniProtKB-KW"/>
</dbReference>
<keyword evidence="5" id="KW-1185">Reference proteome</keyword>
<dbReference type="EMBL" id="LFYR01000636">
    <property type="protein sequence ID" value="KMZ72376.1"/>
    <property type="molecule type" value="Genomic_DNA"/>
</dbReference>
<evidence type="ECO:0000256" key="2">
    <source>
        <dbReference type="ARBA" id="ARBA00022723"/>
    </source>
</evidence>
<protein>
    <submittedName>
        <fullName evidence="4">Uncharacterized protein</fullName>
    </submittedName>
</protein>
<comment type="caution">
    <text evidence="4">The sequence shown here is derived from an EMBL/GenBank/DDBJ whole genome shotgun (WGS) entry which is preliminary data.</text>
</comment>
<dbReference type="STRING" id="29655.A0A0K9PTR9"/>
<evidence type="ECO:0000256" key="1">
    <source>
        <dbReference type="ARBA" id="ARBA00007818"/>
    </source>
</evidence>
<organism evidence="4 5">
    <name type="scientific">Zostera marina</name>
    <name type="common">Eelgrass</name>
    <dbReference type="NCBI Taxonomy" id="29655"/>
    <lineage>
        <taxon>Eukaryota</taxon>
        <taxon>Viridiplantae</taxon>
        <taxon>Streptophyta</taxon>
        <taxon>Embryophyta</taxon>
        <taxon>Tracheophyta</taxon>
        <taxon>Spermatophyta</taxon>
        <taxon>Magnoliopsida</taxon>
        <taxon>Liliopsida</taxon>
        <taxon>Zosteraceae</taxon>
        <taxon>Zostera</taxon>
    </lineage>
</organism>
<proteinExistence type="inferred from homology"/>
<evidence type="ECO:0000313" key="5">
    <source>
        <dbReference type="Proteomes" id="UP000036987"/>
    </source>
</evidence>
<comment type="similarity">
    <text evidence="1">Belongs to the UPF0587 family.</text>
</comment>
<accession>A0A0K9PTR9</accession>
<sequence length="70" mass="7829">MPPYFLYVKAELENLTNLQPQGGCDDTGFSYNFKLKCENCGEVTKKETCVILSETVPLSTGRESAHLIQK</sequence>
<evidence type="ECO:0000256" key="3">
    <source>
        <dbReference type="ARBA" id="ARBA00022833"/>
    </source>
</evidence>
<keyword evidence="3" id="KW-0862">Zinc</keyword>
<name>A0A0K9PTR9_ZOSMR</name>
<reference evidence="5" key="1">
    <citation type="journal article" date="2016" name="Nature">
        <title>The genome of the seagrass Zostera marina reveals angiosperm adaptation to the sea.</title>
        <authorList>
            <person name="Olsen J.L."/>
            <person name="Rouze P."/>
            <person name="Verhelst B."/>
            <person name="Lin Y.-C."/>
            <person name="Bayer T."/>
            <person name="Collen J."/>
            <person name="Dattolo E."/>
            <person name="De Paoli E."/>
            <person name="Dittami S."/>
            <person name="Maumus F."/>
            <person name="Michel G."/>
            <person name="Kersting A."/>
            <person name="Lauritano C."/>
            <person name="Lohaus R."/>
            <person name="Toepel M."/>
            <person name="Tonon T."/>
            <person name="Vanneste K."/>
            <person name="Amirebrahimi M."/>
            <person name="Brakel J."/>
            <person name="Bostroem C."/>
            <person name="Chovatia M."/>
            <person name="Grimwood J."/>
            <person name="Jenkins J.W."/>
            <person name="Jueterbock A."/>
            <person name="Mraz A."/>
            <person name="Stam W.T."/>
            <person name="Tice H."/>
            <person name="Bornberg-Bauer E."/>
            <person name="Green P.J."/>
            <person name="Pearson G.A."/>
            <person name="Procaccini G."/>
            <person name="Duarte C.M."/>
            <person name="Schmutz J."/>
            <person name="Reusch T.B.H."/>
            <person name="Van de Peer Y."/>
        </authorList>
    </citation>
    <scope>NUCLEOTIDE SEQUENCE [LARGE SCALE GENOMIC DNA]</scope>
    <source>
        <strain evidence="5">cv. Finnish</strain>
    </source>
</reference>
<evidence type="ECO:0000313" key="4">
    <source>
        <dbReference type="EMBL" id="KMZ72376.1"/>
    </source>
</evidence>
<dbReference type="Pfam" id="PF05907">
    <property type="entry name" value="CXXC_Zn-b_euk"/>
    <property type="match status" value="1"/>
</dbReference>
<keyword evidence="2" id="KW-0479">Metal-binding</keyword>
<dbReference type="Proteomes" id="UP000036987">
    <property type="component" value="Unassembled WGS sequence"/>
</dbReference>